<organism evidence="1">
    <name type="scientific">hydrothermal vent metagenome</name>
    <dbReference type="NCBI Taxonomy" id="652676"/>
    <lineage>
        <taxon>unclassified sequences</taxon>
        <taxon>metagenomes</taxon>
        <taxon>ecological metagenomes</taxon>
    </lineage>
</organism>
<dbReference type="EMBL" id="UOFV01000518">
    <property type="protein sequence ID" value="VAX05172.1"/>
    <property type="molecule type" value="Genomic_DNA"/>
</dbReference>
<dbReference type="Gene3D" id="3.50.50.60">
    <property type="entry name" value="FAD/NAD(P)-binding domain"/>
    <property type="match status" value="2"/>
</dbReference>
<dbReference type="AlphaFoldDB" id="A0A3B1AN52"/>
<dbReference type="PANTHER" id="PTHR42685:SF18">
    <property type="entry name" value="DIGERANYLGERANYLGLYCEROPHOSPHOLIPID REDUCTASE"/>
    <property type="match status" value="1"/>
</dbReference>
<dbReference type="Pfam" id="PF13450">
    <property type="entry name" value="NAD_binding_8"/>
    <property type="match status" value="1"/>
</dbReference>
<evidence type="ECO:0000313" key="1">
    <source>
        <dbReference type="EMBL" id="VAX05172.1"/>
    </source>
</evidence>
<dbReference type="SUPFAM" id="SSF51905">
    <property type="entry name" value="FAD/NAD(P)-binding domain"/>
    <property type="match status" value="1"/>
</dbReference>
<accession>A0A3B1AN52</accession>
<reference evidence="1" key="1">
    <citation type="submission" date="2018-06" db="EMBL/GenBank/DDBJ databases">
        <authorList>
            <person name="Zhirakovskaya E."/>
        </authorList>
    </citation>
    <scope>NUCLEOTIDE SEQUENCE</scope>
</reference>
<dbReference type="InterPro" id="IPR050407">
    <property type="entry name" value="Geranylgeranyl_reductase"/>
</dbReference>
<sequence length="389" mass="43447">MTVIETQVSTTALLASSKGVMQIVGAGPAGLAAAITLAKAGRAVVVHEAKPSVGHRFQGDLQGLENWSDKQDVLETLRRQGITTEFDRFPGVKGTAFDAWGKAYKVQSQKPLFYTVERGPGPGTLDTALLNQAQSLGVEVRFNSRLKQLKGDGILAAGPQATDAMAVGFHFETDMENGFWVICDNNLAPKGYAYLLTMNGIGTVKSCMFTDFKRQHVYVQRTVATFEKRVGLRMHNPRPHGGIGNFRIPVSALYGQHPIVGEQAGFQDTLWGFGMRHAITSGVLAAQSLLNGHDYNQQWRGALSKQLLASVVNRIFYGHIPNRGYRWFLRYATKQEDVREFLHRFYTFSLFKRLSSPWLNRFYESRYNELYCKDEACICVQCQCEKTVT</sequence>
<dbReference type="InterPro" id="IPR036188">
    <property type="entry name" value="FAD/NAD-bd_sf"/>
</dbReference>
<protein>
    <submittedName>
        <fullName evidence="1">Uncharacterized protein</fullName>
    </submittedName>
</protein>
<proteinExistence type="predicted"/>
<name>A0A3B1AN52_9ZZZZ</name>
<dbReference type="PANTHER" id="PTHR42685">
    <property type="entry name" value="GERANYLGERANYL DIPHOSPHATE REDUCTASE"/>
    <property type="match status" value="1"/>
</dbReference>
<gene>
    <name evidence="1" type="ORF">MNBD_GAMMA19-214</name>
</gene>